<name>A0ABV3DI61_9ACTN</name>
<accession>A0ABV3DI61</accession>
<evidence type="ECO:0000313" key="2">
    <source>
        <dbReference type="EMBL" id="MEU8134614.1"/>
    </source>
</evidence>
<dbReference type="Gene3D" id="3.90.1750.20">
    <property type="entry name" value="Putative Large Serine Recombinase, Chain B, Domain 2"/>
    <property type="match status" value="1"/>
</dbReference>
<feature type="domain" description="Recombinase" evidence="1">
    <location>
        <begin position="163"/>
        <end position="276"/>
    </location>
</feature>
<dbReference type="EMBL" id="JBEZFP010000029">
    <property type="protein sequence ID" value="MEU8134614.1"/>
    <property type="molecule type" value="Genomic_DNA"/>
</dbReference>
<evidence type="ECO:0000313" key="3">
    <source>
        <dbReference type="Proteomes" id="UP001551482"/>
    </source>
</evidence>
<dbReference type="PANTHER" id="PTHR30461">
    <property type="entry name" value="DNA-INVERTASE FROM LAMBDOID PROPHAGE"/>
    <property type="match status" value="1"/>
</dbReference>
<dbReference type="RefSeq" id="WP_358353419.1">
    <property type="nucleotide sequence ID" value="NZ_JBEZFP010000029.1"/>
</dbReference>
<dbReference type="Proteomes" id="UP001551482">
    <property type="component" value="Unassembled WGS sequence"/>
</dbReference>
<dbReference type="InterPro" id="IPR038109">
    <property type="entry name" value="DNA_bind_recomb_sf"/>
</dbReference>
<evidence type="ECO:0000259" key="1">
    <source>
        <dbReference type="PROSITE" id="PS51737"/>
    </source>
</evidence>
<dbReference type="PANTHER" id="PTHR30461:SF23">
    <property type="entry name" value="DNA RECOMBINASE-RELATED"/>
    <property type="match status" value="1"/>
</dbReference>
<dbReference type="Gene3D" id="3.40.50.1390">
    <property type="entry name" value="Resolvase, N-terminal catalytic domain"/>
    <property type="match status" value="1"/>
</dbReference>
<dbReference type="InterPro" id="IPR036162">
    <property type="entry name" value="Resolvase-like_N_sf"/>
</dbReference>
<dbReference type="InterPro" id="IPR011109">
    <property type="entry name" value="DNA_bind_recombinase_dom"/>
</dbReference>
<dbReference type="Pfam" id="PF00239">
    <property type="entry name" value="Resolvase"/>
    <property type="match status" value="1"/>
</dbReference>
<dbReference type="PROSITE" id="PS51737">
    <property type="entry name" value="RECOMBINASE_DNA_BIND"/>
    <property type="match status" value="1"/>
</dbReference>
<gene>
    <name evidence="2" type="ORF">AB0C36_13995</name>
</gene>
<keyword evidence="3" id="KW-1185">Reference proteome</keyword>
<dbReference type="SMART" id="SM00857">
    <property type="entry name" value="Resolvase"/>
    <property type="match status" value="1"/>
</dbReference>
<sequence length="470" mass="52272">MTPIGDACALYGRISDDKTGEELGVQRQDEDGTALADVRGLHVVARYVDNDISATKGKRRPDYERMMAAAERGEFKFIIVWMLSRLWRNRRERVDGIERLRKAGVGVLCVKGPDLDLTTAAGRLLAGLLGEVDTHEVEQKAERQEREMRQTVERGVAPGGRRAFGYPGTMRGDDGKRVPVPDEQVEREAAAVKWAFGAALGGATLSGIATSLNEMGLPTTMGGPWKHNAVRVMLLNERYAALREYKGELFPGKWSALVPEETWRAVCALLTDEERRSNHTNARRWLLTGIALCGVCGDLVISTYRDNKRRVYRCRASAHLLRTAEPIDELVVATTVARLSRPDARDLLIDDTRPDIDGLRVQAVALRERLDNFAHDYADGLIDRRQMRAGSARVRAALAEVESQMVHLDRADVLRDLVESEDVAAAWNATTFGLDRQRAVIRTLWTVTIQRSGPGRRVFDPRTVSIAPAA</sequence>
<dbReference type="SUPFAM" id="SSF53041">
    <property type="entry name" value="Resolvase-like"/>
    <property type="match status" value="1"/>
</dbReference>
<protein>
    <submittedName>
        <fullName evidence="2">Recombinase family protein</fullName>
    </submittedName>
</protein>
<proteinExistence type="predicted"/>
<comment type="caution">
    <text evidence="2">The sequence shown here is derived from an EMBL/GenBank/DDBJ whole genome shotgun (WGS) entry which is preliminary data.</text>
</comment>
<dbReference type="InterPro" id="IPR006119">
    <property type="entry name" value="Resolv_N"/>
</dbReference>
<dbReference type="InterPro" id="IPR050639">
    <property type="entry name" value="SSR_resolvase"/>
</dbReference>
<dbReference type="Pfam" id="PF07508">
    <property type="entry name" value="Recombinase"/>
    <property type="match status" value="1"/>
</dbReference>
<organism evidence="2 3">
    <name type="scientific">Streptodolium elevatio</name>
    <dbReference type="NCBI Taxonomy" id="3157996"/>
    <lineage>
        <taxon>Bacteria</taxon>
        <taxon>Bacillati</taxon>
        <taxon>Actinomycetota</taxon>
        <taxon>Actinomycetes</taxon>
        <taxon>Kitasatosporales</taxon>
        <taxon>Streptomycetaceae</taxon>
        <taxon>Streptodolium</taxon>
    </lineage>
</organism>
<dbReference type="CDD" id="cd00338">
    <property type="entry name" value="Ser_Recombinase"/>
    <property type="match status" value="1"/>
</dbReference>
<reference evidence="2 3" key="1">
    <citation type="submission" date="2024-06" db="EMBL/GenBank/DDBJ databases">
        <title>The Natural Products Discovery Center: Release of the First 8490 Sequenced Strains for Exploring Actinobacteria Biosynthetic Diversity.</title>
        <authorList>
            <person name="Kalkreuter E."/>
            <person name="Kautsar S.A."/>
            <person name="Yang D."/>
            <person name="Bader C.D."/>
            <person name="Teijaro C.N."/>
            <person name="Fluegel L."/>
            <person name="Davis C.M."/>
            <person name="Simpson J.R."/>
            <person name="Lauterbach L."/>
            <person name="Steele A.D."/>
            <person name="Gui C."/>
            <person name="Meng S."/>
            <person name="Li G."/>
            <person name="Viehrig K."/>
            <person name="Ye F."/>
            <person name="Su P."/>
            <person name="Kiefer A.F."/>
            <person name="Nichols A."/>
            <person name="Cepeda A.J."/>
            <person name="Yan W."/>
            <person name="Fan B."/>
            <person name="Jiang Y."/>
            <person name="Adhikari A."/>
            <person name="Zheng C.-J."/>
            <person name="Schuster L."/>
            <person name="Cowan T.M."/>
            <person name="Smanski M.J."/>
            <person name="Chevrette M.G."/>
            <person name="De Carvalho L.P.S."/>
            <person name="Shen B."/>
        </authorList>
    </citation>
    <scope>NUCLEOTIDE SEQUENCE [LARGE SCALE GENOMIC DNA]</scope>
    <source>
        <strain evidence="2 3">NPDC048946</strain>
    </source>
</reference>